<dbReference type="GO" id="GO:0004499">
    <property type="term" value="F:N,N-dimethylaniline monooxygenase activity"/>
    <property type="evidence" value="ECO:0007669"/>
    <property type="project" value="InterPro"/>
</dbReference>
<keyword evidence="7" id="KW-1185">Reference proteome</keyword>
<dbReference type="EC" id="1.14.13.84" evidence="6"/>
<keyword evidence="3" id="KW-0274">FAD</keyword>
<evidence type="ECO:0000256" key="4">
    <source>
        <dbReference type="ARBA" id="ARBA00022857"/>
    </source>
</evidence>
<dbReference type="EMBL" id="CADCXY010000001">
    <property type="protein sequence ID" value="CAB0150147.1"/>
    <property type="molecule type" value="Genomic_DNA"/>
</dbReference>
<keyword evidence="4" id="KW-0521">NADP</keyword>
<accession>A0A7D9N2M4</accession>
<dbReference type="InterPro" id="IPR020946">
    <property type="entry name" value="Flavin_mOase-like"/>
</dbReference>
<dbReference type="PIRSF" id="PIRSF000332">
    <property type="entry name" value="FMO"/>
    <property type="match status" value="1"/>
</dbReference>
<dbReference type="PRINTS" id="PR00370">
    <property type="entry name" value="FMOXYGENASE"/>
</dbReference>
<sequence>MSRRESLEMNPSVVIGAGPMGLCTVRRLLEQNIDVIGLEAHSDVGGLWDINSATSTMYDSAHLISSKRMTEFSDFPMDDSVATYPRHDELKKYFTAYARHFNLLQHYRFNSWVERVEPVSDEREDTTPAWRVIYRDANQQQHEIIAANVLLANGTLHHPNKISLSGQFDGKMMHSCDYRSADIFADKRVLIVGCGNSGCDIAVDAVHRAKSVDMAVRRGYYFLPKFVAGRPTDTLGGKVKLPRRLKQWLDGLLVKIISGKPSQYGLPDPDYRMYESHPVINSLFLHHIGHGDITVRPNIAKLTSSGAAFVDGQQADYDLILQATGYKLHYPFIDDQHLNWDGHAPQLYLNIFTPKHTNLFVMGMVEAAGLGWQGRDQQAQLVAQVIRQQQQDPAQASAFFAKVKQHTQQRVDGGMNYLQLERMAYYVHKDSYLKAIAKELKHLTRLA</sequence>
<dbReference type="InterPro" id="IPR036188">
    <property type="entry name" value="FAD/NAD-bd_sf"/>
</dbReference>
<comment type="similarity">
    <text evidence="1">Belongs to the FMO family.</text>
</comment>
<dbReference type="SUPFAM" id="SSF51905">
    <property type="entry name" value="FAD/NAD(P)-binding domain"/>
    <property type="match status" value="2"/>
</dbReference>
<dbReference type="Gene3D" id="3.50.50.60">
    <property type="entry name" value="FAD/NAD(P)-binding domain"/>
    <property type="match status" value="1"/>
</dbReference>
<evidence type="ECO:0000256" key="3">
    <source>
        <dbReference type="ARBA" id="ARBA00022827"/>
    </source>
</evidence>
<dbReference type="AlphaFoldDB" id="A0A7D9N2M4"/>
<dbReference type="InterPro" id="IPR000960">
    <property type="entry name" value="Flavin_mOase"/>
</dbReference>
<keyword evidence="6" id="KW-0503">Monooxygenase</keyword>
<evidence type="ECO:0000256" key="5">
    <source>
        <dbReference type="ARBA" id="ARBA00023002"/>
    </source>
</evidence>
<dbReference type="InterPro" id="IPR050346">
    <property type="entry name" value="FMO-like"/>
</dbReference>
<evidence type="ECO:0000256" key="1">
    <source>
        <dbReference type="ARBA" id="ARBA00009183"/>
    </source>
</evidence>
<gene>
    <name evidence="6" type="primary">hapE</name>
    <name evidence="6" type="ORF">PSI9734_00714</name>
</gene>
<evidence type="ECO:0000313" key="7">
    <source>
        <dbReference type="Proteomes" id="UP000481517"/>
    </source>
</evidence>
<evidence type="ECO:0000256" key="2">
    <source>
        <dbReference type="ARBA" id="ARBA00022630"/>
    </source>
</evidence>
<name>A0A7D9N2M4_9GAMM</name>
<dbReference type="PANTHER" id="PTHR23023">
    <property type="entry name" value="DIMETHYLANILINE MONOOXYGENASE"/>
    <property type="match status" value="1"/>
</dbReference>
<keyword evidence="5 6" id="KW-0560">Oxidoreductase</keyword>
<evidence type="ECO:0000313" key="6">
    <source>
        <dbReference type="EMBL" id="CAB0150147.1"/>
    </source>
</evidence>
<reference evidence="6 7" key="1">
    <citation type="submission" date="2020-02" db="EMBL/GenBank/DDBJ databases">
        <authorList>
            <person name="Rodrigo-Torres L."/>
            <person name="Arahal R. D."/>
            <person name="Lucena T."/>
        </authorList>
    </citation>
    <scope>NUCLEOTIDE SEQUENCE [LARGE SCALE GENOMIC DNA]</scope>
    <source>
        <strain evidence="6 7">CECT 9734</strain>
    </source>
</reference>
<proteinExistence type="inferred from homology"/>
<dbReference type="GO" id="GO:0050660">
    <property type="term" value="F:flavin adenine dinucleotide binding"/>
    <property type="evidence" value="ECO:0007669"/>
    <property type="project" value="InterPro"/>
</dbReference>
<dbReference type="GO" id="GO:0033767">
    <property type="term" value="F:4-hydroxyacetophenone monooxygenase activity"/>
    <property type="evidence" value="ECO:0007669"/>
    <property type="project" value="UniProtKB-EC"/>
</dbReference>
<keyword evidence="2" id="KW-0285">Flavoprotein</keyword>
<dbReference type="Proteomes" id="UP000481517">
    <property type="component" value="Unassembled WGS sequence"/>
</dbReference>
<dbReference type="GO" id="GO:0050661">
    <property type="term" value="F:NADP binding"/>
    <property type="evidence" value="ECO:0007669"/>
    <property type="project" value="InterPro"/>
</dbReference>
<organism evidence="6 7">
    <name type="scientific">Pseudidiomarina piscicola</name>
    <dbReference type="NCBI Taxonomy" id="2614830"/>
    <lineage>
        <taxon>Bacteria</taxon>
        <taxon>Pseudomonadati</taxon>
        <taxon>Pseudomonadota</taxon>
        <taxon>Gammaproteobacteria</taxon>
        <taxon>Alteromonadales</taxon>
        <taxon>Idiomarinaceae</taxon>
        <taxon>Pseudidiomarina</taxon>
    </lineage>
</organism>
<protein>
    <submittedName>
        <fullName evidence="6">4-hydroxyacetophenone monooxygenase</fullName>
        <ecNumber evidence="6">1.14.13.84</ecNumber>
    </submittedName>
</protein>
<dbReference type="Pfam" id="PF00743">
    <property type="entry name" value="FMO-like"/>
    <property type="match status" value="1"/>
</dbReference>